<dbReference type="SUPFAM" id="SSF56784">
    <property type="entry name" value="HAD-like"/>
    <property type="match status" value="1"/>
</dbReference>
<proteinExistence type="inferred from homology"/>
<evidence type="ECO:0000259" key="16">
    <source>
        <dbReference type="SMART" id="SM00831"/>
    </source>
</evidence>
<keyword evidence="8" id="KW-0067">ATP-binding</keyword>
<dbReference type="InterPro" id="IPR001757">
    <property type="entry name" value="P_typ_ATPase"/>
</dbReference>
<reference evidence="17" key="2">
    <citation type="submission" date="2020-06" db="EMBL/GenBank/DDBJ databases">
        <authorList>
            <person name="Studholme D.J."/>
        </authorList>
    </citation>
    <scope>NUCLEOTIDE SEQUENCE</scope>
    <source>
        <strain evidence="17">NZFS 2646</strain>
    </source>
</reference>
<dbReference type="SUPFAM" id="SSF81653">
    <property type="entry name" value="Calcium ATPase, transduction domain A"/>
    <property type="match status" value="1"/>
</dbReference>
<evidence type="ECO:0000256" key="11">
    <source>
        <dbReference type="ARBA" id="ARBA00022989"/>
    </source>
</evidence>
<evidence type="ECO:0000256" key="7">
    <source>
        <dbReference type="ARBA" id="ARBA00022741"/>
    </source>
</evidence>
<dbReference type="PRINTS" id="PR00119">
    <property type="entry name" value="CATATPASE"/>
</dbReference>
<evidence type="ECO:0000256" key="6">
    <source>
        <dbReference type="ARBA" id="ARBA00022723"/>
    </source>
</evidence>
<dbReference type="SMART" id="SM00831">
    <property type="entry name" value="Cation_ATPase_N"/>
    <property type="match status" value="1"/>
</dbReference>
<feature type="transmembrane region" description="Helical" evidence="15">
    <location>
        <begin position="647"/>
        <end position="670"/>
    </location>
</feature>
<dbReference type="FunFam" id="3.40.50.1000:FF:000211">
    <property type="entry name" value="Plasma membrane ATPase"/>
    <property type="match status" value="1"/>
</dbReference>
<comment type="caution">
    <text evidence="17">The sequence shown here is derived from an EMBL/GenBank/DDBJ whole genome shotgun (WGS) entry which is preliminary data.</text>
</comment>
<evidence type="ECO:0000256" key="3">
    <source>
        <dbReference type="ARBA" id="ARBA00012476"/>
    </source>
</evidence>
<keyword evidence="9" id="KW-0460">Magnesium</keyword>
<dbReference type="InterPro" id="IPR023214">
    <property type="entry name" value="HAD_sf"/>
</dbReference>
<dbReference type="SFLD" id="SFLDF00027">
    <property type="entry name" value="p-type_atpase"/>
    <property type="match status" value="1"/>
</dbReference>
<feature type="coiled-coil region" evidence="14">
    <location>
        <begin position="288"/>
        <end position="322"/>
    </location>
</feature>
<dbReference type="PROSITE" id="PS00154">
    <property type="entry name" value="ATPASE_E1_E2"/>
    <property type="match status" value="1"/>
</dbReference>
<feature type="transmembrane region" description="Helical" evidence="15">
    <location>
        <begin position="1334"/>
        <end position="1353"/>
    </location>
</feature>
<keyword evidence="7" id="KW-0547">Nucleotide-binding</keyword>
<keyword evidence="5 15" id="KW-0812">Transmembrane</keyword>
<dbReference type="InterPro" id="IPR004014">
    <property type="entry name" value="ATPase_P-typ_cation-transptr_N"/>
</dbReference>
<dbReference type="Pfam" id="PF00702">
    <property type="entry name" value="Hydrolase"/>
    <property type="match status" value="1"/>
</dbReference>
<keyword evidence="14" id="KW-0175">Coiled coil</keyword>
<comment type="similarity">
    <text evidence="2">Belongs to the cation transport ATPase (P-type) (TC 3.A.3) family. Type IIIA subfamily.</text>
</comment>
<reference evidence="17" key="1">
    <citation type="journal article" date="2015" name="Genom Data">
        <title>Genome sequences of six Phytophthora species associated with forests in New Zealand.</title>
        <authorList>
            <person name="Studholme D.J."/>
            <person name="McDougal R.L."/>
            <person name="Sambles C."/>
            <person name="Hansen E."/>
            <person name="Hardy G."/>
            <person name="Grant M."/>
            <person name="Ganley R.J."/>
            <person name="Williams N.M."/>
        </authorList>
    </citation>
    <scope>NUCLEOTIDE SEQUENCE</scope>
    <source>
        <strain evidence="17">NZFS 2646</strain>
    </source>
</reference>
<dbReference type="FunFam" id="2.70.150.10:FF:000042">
    <property type="entry name" value="Plasma membrane ATPase"/>
    <property type="match status" value="1"/>
</dbReference>
<keyword evidence="6" id="KW-0479">Metal-binding</keyword>
<feature type="domain" description="Cation-transporting P-type ATPase N-terminal" evidence="16">
    <location>
        <begin position="429"/>
        <end position="501"/>
    </location>
</feature>
<dbReference type="NCBIfam" id="TIGR01647">
    <property type="entry name" value="ATPase-IIIA_H"/>
    <property type="match status" value="1"/>
</dbReference>
<evidence type="ECO:0000256" key="4">
    <source>
        <dbReference type="ARBA" id="ARBA00022553"/>
    </source>
</evidence>
<dbReference type="InterPro" id="IPR023299">
    <property type="entry name" value="ATPase_P-typ_cyto_dom_N"/>
</dbReference>
<dbReference type="InterPro" id="IPR023298">
    <property type="entry name" value="ATPase_P-typ_TM_dom_sf"/>
</dbReference>
<evidence type="ECO:0000256" key="2">
    <source>
        <dbReference type="ARBA" id="ARBA00008804"/>
    </source>
</evidence>
<feature type="transmembrane region" description="Helical" evidence="15">
    <location>
        <begin position="1365"/>
        <end position="1388"/>
    </location>
</feature>
<dbReference type="Pfam" id="PF00690">
    <property type="entry name" value="Cation_ATPase_N"/>
    <property type="match status" value="1"/>
</dbReference>
<dbReference type="SFLD" id="SFLDG00002">
    <property type="entry name" value="C1.7:_P-type_atpase_like"/>
    <property type="match status" value="1"/>
</dbReference>
<feature type="coiled-coil region" evidence="14">
    <location>
        <begin position="132"/>
        <end position="186"/>
    </location>
</feature>
<evidence type="ECO:0000313" key="17">
    <source>
        <dbReference type="EMBL" id="KAG2502842.1"/>
    </source>
</evidence>
<dbReference type="EMBL" id="JPWV03000949">
    <property type="protein sequence ID" value="KAG2502842.1"/>
    <property type="molecule type" value="Genomic_DNA"/>
</dbReference>
<evidence type="ECO:0000313" key="18">
    <source>
        <dbReference type="Proteomes" id="UP000785171"/>
    </source>
</evidence>
<evidence type="ECO:0000256" key="12">
    <source>
        <dbReference type="ARBA" id="ARBA00023136"/>
    </source>
</evidence>
<protein>
    <recommendedName>
        <fullName evidence="3">P-type H(+)-exporting transporter</fullName>
        <ecNumber evidence="3">7.1.2.1</ecNumber>
    </recommendedName>
    <alternativeName>
        <fullName evidence="13">Proton pump</fullName>
    </alternativeName>
</protein>
<evidence type="ECO:0000256" key="9">
    <source>
        <dbReference type="ARBA" id="ARBA00022842"/>
    </source>
</evidence>
<evidence type="ECO:0000256" key="15">
    <source>
        <dbReference type="SAM" id="Phobius"/>
    </source>
</evidence>
<feature type="transmembrane region" description="Helical" evidence="15">
    <location>
        <begin position="682"/>
        <end position="706"/>
    </location>
</feature>
<dbReference type="NCBIfam" id="TIGR01494">
    <property type="entry name" value="ATPase_P-type"/>
    <property type="match status" value="2"/>
</dbReference>
<dbReference type="Gene3D" id="3.40.50.1000">
    <property type="entry name" value="HAD superfamily/HAD-like"/>
    <property type="match status" value="1"/>
</dbReference>
<dbReference type="InterPro" id="IPR008250">
    <property type="entry name" value="ATPase_P-typ_transduc_dom_A_sf"/>
</dbReference>
<feature type="transmembrane region" description="Helical" evidence="15">
    <location>
        <begin position="502"/>
        <end position="521"/>
    </location>
</feature>
<dbReference type="Gene3D" id="3.40.1110.10">
    <property type="entry name" value="Calcium-transporting ATPase, cytoplasmic domain N"/>
    <property type="match status" value="1"/>
</dbReference>
<dbReference type="GO" id="GO:0005524">
    <property type="term" value="F:ATP binding"/>
    <property type="evidence" value="ECO:0007669"/>
    <property type="project" value="UniProtKB-KW"/>
</dbReference>
<dbReference type="PANTHER" id="PTHR42861">
    <property type="entry name" value="CALCIUM-TRANSPORTING ATPASE"/>
    <property type="match status" value="1"/>
</dbReference>
<dbReference type="InterPro" id="IPR044492">
    <property type="entry name" value="P_typ_ATPase_HD_dom"/>
</dbReference>
<feature type="transmembrane region" description="Helical" evidence="15">
    <location>
        <begin position="1394"/>
        <end position="1413"/>
    </location>
</feature>
<dbReference type="Pfam" id="PF00122">
    <property type="entry name" value="E1-E2_ATPase"/>
    <property type="match status" value="1"/>
</dbReference>
<organism evidence="17 18">
    <name type="scientific">Phytophthora kernoviae</name>
    <dbReference type="NCBI Taxonomy" id="325452"/>
    <lineage>
        <taxon>Eukaryota</taxon>
        <taxon>Sar</taxon>
        <taxon>Stramenopiles</taxon>
        <taxon>Oomycota</taxon>
        <taxon>Peronosporomycetes</taxon>
        <taxon>Peronosporales</taxon>
        <taxon>Peronosporaceae</taxon>
        <taxon>Phytophthora</taxon>
    </lineage>
</organism>
<dbReference type="Proteomes" id="UP000785171">
    <property type="component" value="Unassembled WGS sequence"/>
</dbReference>
<dbReference type="CDD" id="cd02076">
    <property type="entry name" value="P-type_ATPase_H"/>
    <property type="match status" value="1"/>
</dbReference>
<keyword evidence="10" id="KW-1278">Translocase</keyword>
<dbReference type="InterPro" id="IPR006534">
    <property type="entry name" value="P-type_ATPase_IIIA"/>
</dbReference>
<evidence type="ECO:0000256" key="13">
    <source>
        <dbReference type="ARBA" id="ARBA00031813"/>
    </source>
</evidence>
<keyword evidence="4" id="KW-0597">Phosphoprotein</keyword>
<dbReference type="GO" id="GO:0008553">
    <property type="term" value="F:P-type proton-exporting transporter activity"/>
    <property type="evidence" value="ECO:0007669"/>
    <property type="project" value="UniProtKB-EC"/>
</dbReference>
<dbReference type="GO" id="GO:0046872">
    <property type="term" value="F:metal ion binding"/>
    <property type="evidence" value="ECO:0007669"/>
    <property type="project" value="UniProtKB-KW"/>
</dbReference>
<dbReference type="InterPro" id="IPR059000">
    <property type="entry name" value="ATPase_P-type_domA"/>
</dbReference>
<sequence>MVATGGGVVLTPAQRNLVEKSRAVKQQRAAALAAQHHVEASARAHVQEVKIFEQELAEVQQAKDEAECKRLAGAAEYRIQLAQQEAEKRSKRLGEQAVDDAYARVQAVQQAEWKEQEKVKQQRKHEQVALEAQRWQQDLRAQTEALRVAQEKKQCNERRTLERFQLQDEDDKRRKAERKAADIAEVARVKQANSQQLELKRQAMLRDQQEDLELQKTYEKKLAMQEAARQAELDAILAKQSHKVKLALLNVKSAEEKAHEDELRALAVQAAVRARDLELLGQKECRKREAARVQIQALAMQKEEKKSRMRELEQEETVYASEFKADHHKWQQEQAVTRERVHYRNRDYQKLVRQQMSDDAIRRADEDKYGMTLLEAQLNIKLLQKAGVASPPKDIHISQALTSQFGNSYMSMATPNEAKNYTNDVGQVQWAQVPLNAALDKLKSSREGLTSDEAEKRLAEYGPNKLPEEKVNKLTLFLGFMWNPLSWAMEVAAVLSIVLLDYADFALILFLLLLNACIGYFEEVQAGDAVSALMGQLAPEAKVFRDGEIKNVPADLLVPGDVLRVRLGDVIPADIKFLEGDSIKVDQSSLTGESLPVTKSEGDEGYSGSVVKQGEIEAVVTSTGINTFLGRAAEKIASADSHGRLQMVLTTVGNFCMVSIMFWCVVELLVQMAGRSSQNPCVIVTDGCLGVANILVLIVGGIPVAMPTVLSVTLAIGSSALAKENAIVTRLTCIEEMASMEVLCSDKTGTLTLNQLSVDMDNLIPYNNFTSGDILKYGALSARTENNEAIDVVCHNTYPGKDTMWDEYTLLHYTPFDPTTKRTIAKLKDNKTGEIFRAVKGAPQVVLDMDVNADTLRVEVEDRINEFASRGYRGLGVGISRSGDVPIEECEWQMIGLLPLFDPPRHDTADTVKKAIALGIAVKMVTGDQQAIAVETCRQLGMPTNILDTSFFNTAPPPGLNLAQMIYDTDGFAQVFPEHKFEIVKHLQSLDKVVGMTGDGVNDAPALAQADIGIAVDDATDAARAAADIVLVSPGLSVIITAIRMSREIFLRMKNYAMYSIAMTVRIVFTFGILTVAWNWYFPPILVVILAILNDGTILTISKDNVVASPHPDSWKLREVFISSITFGLWLSLSTIVLFAIVNNSSGFESTGVENLCAGCMKDECHDFFQDQYQTCVMENNATGCGEMTGSVPQSASVSDVGSFRESAINAYWTQYQEKYDSRSQLFEDLADVHLNNLPNDEKPSAEVAYNQYVYAYTLGQGGEAYEGDYDVFTAAQLGKGVTFIGNDEVPITNEVSFCDYVWGFSNWNSTWTRDNEMIGPGIQRKEGVLRSVVYLHVSISGQALIFVTRTAGSNNWFFAEKPCNLLLIAFVFAQIVASVIGWIGFGGYPTDRIAVIGCGGGYTLIAWLWAIVWQFPLDVIKFAVNYVLTKNTYASKAFTERINAGHPTMTHSVVTNTQRSIRASRTV</sequence>
<evidence type="ECO:0000256" key="14">
    <source>
        <dbReference type="SAM" id="Coils"/>
    </source>
</evidence>
<dbReference type="GO" id="GO:0120029">
    <property type="term" value="P:proton export across plasma membrane"/>
    <property type="evidence" value="ECO:0007669"/>
    <property type="project" value="InterPro"/>
</dbReference>
<dbReference type="Gene3D" id="2.70.150.10">
    <property type="entry name" value="Calcium-transporting ATPase, cytoplasmic transduction domain A"/>
    <property type="match status" value="1"/>
</dbReference>
<keyword evidence="12 15" id="KW-0472">Membrane</keyword>
<dbReference type="InterPro" id="IPR036412">
    <property type="entry name" value="HAD-like_sf"/>
</dbReference>
<feature type="coiled-coil region" evidence="14">
    <location>
        <begin position="42"/>
        <end position="69"/>
    </location>
</feature>
<dbReference type="SUPFAM" id="SSF81665">
    <property type="entry name" value="Calcium ATPase, transmembrane domain M"/>
    <property type="match status" value="1"/>
</dbReference>
<dbReference type="EC" id="7.1.2.1" evidence="3"/>
<dbReference type="SFLD" id="SFLDS00003">
    <property type="entry name" value="Haloacid_Dehalogenase"/>
    <property type="match status" value="1"/>
</dbReference>
<evidence type="ECO:0000256" key="1">
    <source>
        <dbReference type="ARBA" id="ARBA00004141"/>
    </source>
</evidence>
<dbReference type="Gene3D" id="1.20.1110.10">
    <property type="entry name" value="Calcium-transporting ATPase, transmembrane domain"/>
    <property type="match status" value="2"/>
</dbReference>
<evidence type="ECO:0000256" key="5">
    <source>
        <dbReference type="ARBA" id="ARBA00022692"/>
    </source>
</evidence>
<feature type="transmembrane region" description="Helical" evidence="15">
    <location>
        <begin position="1120"/>
        <end position="1142"/>
    </location>
</feature>
<dbReference type="GO" id="GO:0016020">
    <property type="term" value="C:membrane"/>
    <property type="evidence" value="ECO:0007669"/>
    <property type="project" value="UniProtKB-SubCell"/>
</dbReference>
<feature type="transmembrane region" description="Helical" evidence="15">
    <location>
        <begin position="1056"/>
        <end position="1074"/>
    </location>
</feature>
<keyword evidence="11 15" id="KW-1133">Transmembrane helix</keyword>
<dbReference type="PRINTS" id="PR00120">
    <property type="entry name" value="HATPASE"/>
</dbReference>
<dbReference type="GO" id="GO:0016887">
    <property type="term" value="F:ATP hydrolysis activity"/>
    <property type="evidence" value="ECO:0007669"/>
    <property type="project" value="InterPro"/>
</dbReference>
<dbReference type="InterPro" id="IPR018303">
    <property type="entry name" value="ATPase_P-typ_P_site"/>
</dbReference>
<evidence type="ECO:0000256" key="10">
    <source>
        <dbReference type="ARBA" id="ARBA00022967"/>
    </source>
</evidence>
<gene>
    <name evidence="17" type="ORF">JM16_009219</name>
</gene>
<accession>A0A8T0LJ56</accession>
<evidence type="ECO:0000256" key="8">
    <source>
        <dbReference type="ARBA" id="ARBA00022840"/>
    </source>
</evidence>
<dbReference type="FunFam" id="3.40.1110.10:FF:000115">
    <property type="entry name" value="Plasma membrane ATPase"/>
    <property type="match status" value="1"/>
</dbReference>
<name>A0A8T0LJ56_9STRA</name>
<comment type="subcellular location">
    <subcellularLocation>
        <location evidence="1">Membrane</location>
        <topology evidence="1">Multi-pass membrane protein</topology>
    </subcellularLocation>
</comment>